<protein>
    <submittedName>
        <fullName evidence="3">5'(3')-deoxyribonucleotidase family protein</fullName>
    </submittedName>
</protein>
<dbReference type="InterPro" id="IPR010708">
    <property type="entry name" value="5'(3')-deoxyribonucleotidase"/>
</dbReference>
<dbReference type="KEGG" id="dmm:dnm_071140"/>
<dbReference type="EMBL" id="CP061800">
    <property type="protein sequence ID" value="QTA91048.1"/>
    <property type="molecule type" value="Genomic_DNA"/>
</dbReference>
<dbReference type="SUPFAM" id="SSF56784">
    <property type="entry name" value="HAD-like"/>
    <property type="match status" value="1"/>
</dbReference>
<dbReference type="RefSeq" id="WP_207678990.1">
    <property type="nucleotide sequence ID" value="NZ_CP061800.1"/>
</dbReference>
<evidence type="ECO:0000313" key="3">
    <source>
        <dbReference type="EMBL" id="QTA91048.1"/>
    </source>
</evidence>
<proteinExistence type="inferred from homology"/>
<evidence type="ECO:0000256" key="2">
    <source>
        <dbReference type="PIRSR" id="PIRSR610708-1"/>
    </source>
</evidence>
<dbReference type="GO" id="GO:0008253">
    <property type="term" value="F:5'-nucleotidase activity"/>
    <property type="evidence" value="ECO:0007669"/>
    <property type="project" value="InterPro"/>
</dbReference>
<dbReference type="GO" id="GO:0009264">
    <property type="term" value="P:deoxyribonucleotide catabolic process"/>
    <property type="evidence" value="ECO:0007669"/>
    <property type="project" value="InterPro"/>
</dbReference>
<accession>A0A975GSG2</accession>
<comment type="similarity">
    <text evidence="1">Belongs to the 5'(3')-deoxyribonucleotidase family.</text>
</comment>
<dbReference type="PANTHER" id="PTHR35134:SF2">
    <property type="entry name" value="NUCLEOTIDASE YQFW-RELATED"/>
    <property type="match status" value="1"/>
</dbReference>
<name>A0A975GSG2_9BACT</name>
<evidence type="ECO:0000313" key="4">
    <source>
        <dbReference type="Proteomes" id="UP000663722"/>
    </source>
</evidence>
<dbReference type="InterPro" id="IPR036412">
    <property type="entry name" value="HAD-like_sf"/>
</dbReference>
<feature type="active site" description="Proton donor" evidence="2">
    <location>
        <position position="16"/>
    </location>
</feature>
<dbReference type="Gene3D" id="3.40.50.1000">
    <property type="entry name" value="HAD superfamily/HAD-like"/>
    <property type="match status" value="1"/>
</dbReference>
<sequence length="199" mass="22639">MTNNKIDTASIAFDIDGVFADTMTLFLDIARDEYDLKNFQYSDITSYSLEECLKIDREVVESIITKLLDGNHTSPLKPIEGSPEVLTRLGRKQIEQGHIPAVLFVTARPYLGPIYDWILNFLPFDSSYIEVVATGSYEGKTDVLLEKGISHFVEDKLETCFLLKEAGITPVLFKQPWNRQNHPFAEVSNWKELESLIAF</sequence>
<dbReference type="AlphaFoldDB" id="A0A975GSG2"/>
<dbReference type="InterPro" id="IPR023214">
    <property type="entry name" value="HAD_sf"/>
</dbReference>
<gene>
    <name evidence="3" type="ORF">dnm_071140</name>
</gene>
<reference evidence="3" key="1">
    <citation type="journal article" date="2021" name="Microb. Physiol.">
        <title>Proteogenomic Insights into the Physiology of Marine, Sulfate-Reducing, Filamentous Desulfonema limicola and Desulfonema magnum.</title>
        <authorList>
            <person name="Schnaars V."/>
            <person name="Wohlbrand L."/>
            <person name="Scheve S."/>
            <person name="Hinrichs C."/>
            <person name="Reinhardt R."/>
            <person name="Rabus R."/>
        </authorList>
    </citation>
    <scope>NUCLEOTIDE SEQUENCE</scope>
    <source>
        <strain evidence="3">4be13</strain>
    </source>
</reference>
<evidence type="ECO:0000256" key="1">
    <source>
        <dbReference type="ARBA" id="ARBA00009589"/>
    </source>
</evidence>
<organism evidence="3 4">
    <name type="scientific">Desulfonema magnum</name>
    <dbReference type="NCBI Taxonomy" id="45655"/>
    <lineage>
        <taxon>Bacteria</taxon>
        <taxon>Pseudomonadati</taxon>
        <taxon>Thermodesulfobacteriota</taxon>
        <taxon>Desulfobacteria</taxon>
        <taxon>Desulfobacterales</taxon>
        <taxon>Desulfococcaceae</taxon>
        <taxon>Desulfonema</taxon>
    </lineage>
</organism>
<dbReference type="Proteomes" id="UP000663722">
    <property type="component" value="Chromosome"/>
</dbReference>
<dbReference type="InterPro" id="IPR052419">
    <property type="entry name" value="5_3-deoxyribonucleotidase-like"/>
</dbReference>
<feature type="active site" description="Nucleophile" evidence="2">
    <location>
        <position position="14"/>
    </location>
</feature>
<keyword evidence="4" id="KW-1185">Reference proteome</keyword>
<dbReference type="Pfam" id="PF06941">
    <property type="entry name" value="NT5C"/>
    <property type="match status" value="1"/>
</dbReference>
<dbReference type="PANTHER" id="PTHR35134">
    <property type="entry name" value="NUCLEOTIDASE YQFW-RELATED"/>
    <property type="match status" value="1"/>
</dbReference>